<dbReference type="SUPFAM" id="SSF103473">
    <property type="entry name" value="MFS general substrate transporter"/>
    <property type="match status" value="1"/>
</dbReference>
<keyword evidence="2" id="KW-1133">Transmembrane helix</keyword>
<reference evidence="3" key="2">
    <citation type="submission" date="2021-08" db="EMBL/GenBank/DDBJ databases">
        <authorList>
            <person name="Tani A."/>
            <person name="Ola A."/>
            <person name="Ogura Y."/>
            <person name="Katsura K."/>
            <person name="Hayashi T."/>
        </authorList>
    </citation>
    <scope>NUCLEOTIDE SEQUENCE</scope>
    <source>
        <strain evidence="3">DSM 22415</strain>
    </source>
</reference>
<dbReference type="Gene3D" id="1.20.1250.20">
    <property type="entry name" value="MFS general substrate transporter like domains"/>
    <property type="match status" value="1"/>
</dbReference>
<evidence type="ECO:0000256" key="2">
    <source>
        <dbReference type="SAM" id="Phobius"/>
    </source>
</evidence>
<dbReference type="EMBL" id="BPQI01000001">
    <property type="protein sequence ID" value="GJD54161.1"/>
    <property type="molecule type" value="Genomic_DNA"/>
</dbReference>
<comment type="caution">
    <text evidence="3">The sequence shown here is derived from an EMBL/GenBank/DDBJ whole genome shotgun (WGS) entry which is preliminary data.</text>
</comment>
<proteinExistence type="predicted"/>
<accession>A0ABQ4R9Z8</accession>
<evidence type="ECO:0008006" key="5">
    <source>
        <dbReference type="Google" id="ProtNLM"/>
    </source>
</evidence>
<keyword evidence="2" id="KW-0812">Transmembrane</keyword>
<dbReference type="InterPro" id="IPR036259">
    <property type="entry name" value="MFS_trans_sf"/>
</dbReference>
<gene>
    <name evidence="3" type="ORF">IFDJLNFL_0028</name>
</gene>
<protein>
    <recommendedName>
        <fullName evidence="5">Major facilitator superfamily (MFS) profile domain-containing protein</fullName>
    </recommendedName>
</protein>
<feature type="region of interest" description="Disordered" evidence="1">
    <location>
        <begin position="1"/>
        <end position="39"/>
    </location>
</feature>
<sequence length="110" mass="12096">MRSMRSASASSRSPAAVRTKPLGRRSNRRAPNAASRPDRRRLRVEWSIPRRCAATVRRPILAIPLAGVVGSPVSGLILEHFDGSTIMKGWQWLFLLEAVPSLVAGIAVLW</sequence>
<reference evidence="3" key="1">
    <citation type="journal article" date="2021" name="Front. Microbiol.">
        <title>Comprehensive Comparative Genomics and Phenotyping of Methylobacterium Species.</title>
        <authorList>
            <person name="Alessa O."/>
            <person name="Ogura Y."/>
            <person name="Fujitani Y."/>
            <person name="Takami H."/>
            <person name="Hayashi T."/>
            <person name="Sahin N."/>
            <person name="Tani A."/>
        </authorList>
    </citation>
    <scope>NUCLEOTIDE SEQUENCE</scope>
    <source>
        <strain evidence="3">DSM 22415</strain>
    </source>
</reference>
<keyword evidence="4" id="KW-1185">Reference proteome</keyword>
<evidence type="ECO:0000313" key="3">
    <source>
        <dbReference type="EMBL" id="GJD54161.1"/>
    </source>
</evidence>
<feature type="compositionally biased region" description="Low complexity" evidence="1">
    <location>
        <begin position="1"/>
        <end position="18"/>
    </location>
</feature>
<dbReference type="Proteomes" id="UP001055303">
    <property type="component" value="Unassembled WGS sequence"/>
</dbReference>
<evidence type="ECO:0000313" key="4">
    <source>
        <dbReference type="Proteomes" id="UP001055303"/>
    </source>
</evidence>
<feature type="transmembrane region" description="Helical" evidence="2">
    <location>
        <begin position="60"/>
        <end position="78"/>
    </location>
</feature>
<name>A0ABQ4R9Z8_9HYPH</name>
<organism evidence="3 4">
    <name type="scientific">Methylobacterium dankookense</name>
    <dbReference type="NCBI Taxonomy" id="560405"/>
    <lineage>
        <taxon>Bacteria</taxon>
        <taxon>Pseudomonadati</taxon>
        <taxon>Pseudomonadota</taxon>
        <taxon>Alphaproteobacteria</taxon>
        <taxon>Hyphomicrobiales</taxon>
        <taxon>Methylobacteriaceae</taxon>
        <taxon>Methylobacterium</taxon>
    </lineage>
</organism>
<feature type="transmembrane region" description="Helical" evidence="2">
    <location>
        <begin position="90"/>
        <end position="109"/>
    </location>
</feature>
<evidence type="ECO:0000256" key="1">
    <source>
        <dbReference type="SAM" id="MobiDB-lite"/>
    </source>
</evidence>
<keyword evidence="2" id="KW-0472">Membrane</keyword>